<evidence type="ECO:0000256" key="4">
    <source>
        <dbReference type="ARBA" id="ARBA00022884"/>
    </source>
</evidence>
<dbReference type="Pfam" id="PF00035">
    <property type="entry name" value="dsrm"/>
    <property type="match status" value="1"/>
</dbReference>
<dbReference type="SUPFAM" id="SSF69065">
    <property type="entry name" value="RNase III domain-like"/>
    <property type="match status" value="1"/>
</dbReference>
<feature type="non-terminal residue" evidence="8">
    <location>
        <position position="1"/>
    </location>
</feature>
<dbReference type="InterPro" id="IPR000999">
    <property type="entry name" value="RNase_III_dom"/>
</dbReference>
<dbReference type="GO" id="GO:0003723">
    <property type="term" value="F:RNA binding"/>
    <property type="evidence" value="ECO:0007669"/>
    <property type="project" value="UniProtKB-UniRule"/>
</dbReference>
<evidence type="ECO:0000256" key="3">
    <source>
        <dbReference type="ARBA" id="ARBA00022801"/>
    </source>
</evidence>
<dbReference type="Gene3D" id="1.10.1520.10">
    <property type="entry name" value="Ribonuclease III domain"/>
    <property type="match status" value="1"/>
</dbReference>
<evidence type="ECO:0000313" key="9">
    <source>
        <dbReference type="Proteomes" id="UP000504636"/>
    </source>
</evidence>
<name>A0A6A6Y030_9PEZI</name>
<evidence type="ECO:0000259" key="6">
    <source>
        <dbReference type="PROSITE" id="PS50137"/>
    </source>
</evidence>
<dbReference type="PANTHER" id="PTHR11207:SF0">
    <property type="entry name" value="RIBONUCLEASE 3"/>
    <property type="match status" value="1"/>
</dbReference>
<evidence type="ECO:0000256" key="5">
    <source>
        <dbReference type="PROSITE-ProRule" id="PRU00266"/>
    </source>
</evidence>
<dbReference type="PANTHER" id="PTHR11207">
    <property type="entry name" value="RIBONUCLEASE III"/>
    <property type="match status" value="1"/>
</dbReference>
<keyword evidence="3" id="KW-0378">Hydrolase</keyword>
<keyword evidence="9" id="KW-1185">Reference proteome</keyword>
<keyword evidence="4 5" id="KW-0694">RNA-binding</keyword>
<organism evidence="8">
    <name type="scientific">Mytilinidion resinicola</name>
    <dbReference type="NCBI Taxonomy" id="574789"/>
    <lineage>
        <taxon>Eukaryota</taxon>
        <taxon>Fungi</taxon>
        <taxon>Dikarya</taxon>
        <taxon>Ascomycota</taxon>
        <taxon>Pezizomycotina</taxon>
        <taxon>Dothideomycetes</taxon>
        <taxon>Pleosporomycetidae</taxon>
        <taxon>Mytilinidiales</taxon>
        <taxon>Mytilinidiaceae</taxon>
        <taxon>Mytilinidion</taxon>
    </lineage>
</organism>
<dbReference type="RefSeq" id="XP_033568539.1">
    <property type="nucleotide sequence ID" value="XM_033714745.1"/>
</dbReference>
<evidence type="ECO:0000313" key="10">
    <source>
        <dbReference type="RefSeq" id="XP_033568539.1"/>
    </source>
</evidence>
<dbReference type="GO" id="GO:0004525">
    <property type="term" value="F:ribonuclease III activity"/>
    <property type="evidence" value="ECO:0007669"/>
    <property type="project" value="InterPro"/>
</dbReference>
<keyword evidence="1" id="KW-0540">Nuclease</keyword>
<dbReference type="CDD" id="cd00593">
    <property type="entry name" value="RIBOc"/>
    <property type="match status" value="1"/>
</dbReference>
<dbReference type="GO" id="GO:0005654">
    <property type="term" value="C:nucleoplasm"/>
    <property type="evidence" value="ECO:0007669"/>
    <property type="project" value="TreeGrafter"/>
</dbReference>
<reference evidence="8 10" key="1">
    <citation type="journal article" date="2020" name="Stud. Mycol.">
        <title>101 Dothideomycetes genomes: a test case for predicting lifestyles and emergence of pathogens.</title>
        <authorList>
            <person name="Haridas S."/>
            <person name="Albert R."/>
            <person name="Binder M."/>
            <person name="Bloem J."/>
            <person name="Labutti K."/>
            <person name="Salamov A."/>
            <person name="Andreopoulos B."/>
            <person name="Baker S."/>
            <person name="Barry K."/>
            <person name="Bills G."/>
            <person name="Bluhm B."/>
            <person name="Cannon C."/>
            <person name="Castanera R."/>
            <person name="Culley D."/>
            <person name="Daum C."/>
            <person name="Ezra D."/>
            <person name="Gonzalez J."/>
            <person name="Henrissat B."/>
            <person name="Kuo A."/>
            <person name="Liang C."/>
            <person name="Lipzen A."/>
            <person name="Lutzoni F."/>
            <person name="Magnuson J."/>
            <person name="Mondo S."/>
            <person name="Nolan M."/>
            <person name="Ohm R."/>
            <person name="Pangilinan J."/>
            <person name="Park H.-J."/>
            <person name="Ramirez L."/>
            <person name="Alfaro M."/>
            <person name="Sun H."/>
            <person name="Tritt A."/>
            <person name="Yoshinaga Y."/>
            <person name="Zwiers L.-H."/>
            <person name="Turgeon B."/>
            <person name="Goodwin S."/>
            <person name="Spatafora J."/>
            <person name="Crous P."/>
            <person name="Grigoriev I."/>
        </authorList>
    </citation>
    <scope>NUCLEOTIDE SEQUENCE</scope>
    <source>
        <strain evidence="8 10">CBS 304.34</strain>
    </source>
</reference>
<dbReference type="GO" id="GO:0034475">
    <property type="term" value="P:U4 snRNA 3'-end processing"/>
    <property type="evidence" value="ECO:0007669"/>
    <property type="project" value="TreeGrafter"/>
</dbReference>
<dbReference type="Pfam" id="PF00636">
    <property type="entry name" value="Ribonuclease_3"/>
    <property type="match status" value="1"/>
</dbReference>
<dbReference type="GeneID" id="54455638"/>
<feature type="domain" description="RNase III" evidence="7">
    <location>
        <begin position="37"/>
        <end position="129"/>
    </location>
</feature>
<dbReference type="InterPro" id="IPR036389">
    <property type="entry name" value="RNase_III_sf"/>
</dbReference>
<dbReference type="GO" id="GO:0006369">
    <property type="term" value="P:termination of RNA polymerase II transcription"/>
    <property type="evidence" value="ECO:0007669"/>
    <property type="project" value="TreeGrafter"/>
</dbReference>
<proteinExistence type="predicted"/>
<dbReference type="SUPFAM" id="SSF54768">
    <property type="entry name" value="dsRNA-binding domain-like"/>
    <property type="match status" value="1"/>
</dbReference>
<dbReference type="PROSITE" id="PS50142">
    <property type="entry name" value="RNASE_3_2"/>
    <property type="match status" value="1"/>
</dbReference>
<keyword evidence="2" id="KW-0255">Endonuclease</keyword>
<evidence type="ECO:0000256" key="1">
    <source>
        <dbReference type="ARBA" id="ARBA00022722"/>
    </source>
</evidence>
<protein>
    <submittedName>
        <fullName evidence="8 10">Ribonuclease III</fullName>
    </submittedName>
</protein>
<reference evidence="10" key="3">
    <citation type="submission" date="2025-04" db="UniProtKB">
        <authorList>
            <consortium name="RefSeq"/>
        </authorList>
    </citation>
    <scope>IDENTIFICATION</scope>
    <source>
        <strain evidence="10">CBS 304.34</strain>
    </source>
</reference>
<dbReference type="PROSITE" id="PS50137">
    <property type="entry name" value="DS_RBD"/>
    <property type="match status" value="1"/>
</dbReference>
<dbReference type="Gene3D" id="3.30.160.20">
    <property type="match status" value="1"/>
</dbReference>
<dbReference type="PROSITE" id="PS00517">
    <property type="entry name" value="RNASE_3_1"/>
    <property type="match status" value="1"/>
</dbReference>
<gene>
    <name evidence="8 10" type="ORF">BDZ99DRAFT_365741</name>
</gene>
<dbReference type="GO" id="GO:0006364">
    <property type="term" value="P:rRNA processing"/>
    <property type="evidence" value="ECO:0007669"/>
    <property type="project" value="TreeGrafter"/>
</dbReference>
<sequence>NLPPLPPIKEYHLEFATFRHISLNQGGVPGVSVGKEEMSYERLEFLGDAYIETMASRVIYSRYPHLLSGQHSQMRELMVKNETLAGYSRAYGFDQRIMRAEIMRGEKTWLKIHADVFEAYVAAIVEADPENGFSIAQEWLTALWAPLLLKAGKPMDLSIADSKNELMKLILYKNVKLEYKMIGEMERIKGIQKYTMGVYLTGWGFENELLGTGVGQNKTEAGFAAAADAIKNNKTALPKAVERKK</sequence>
<evidence type="ECO:0000256" key="2">
    <source>
        <dbReference type="ARBA" id="ARBA00022759"/>
    </source>
</evidence>
<accession>A0A6A6Y030</accession>
<dbReference type="SMART" id="SM00535">
    <property type="entry name" value="RIBOc"/>
    <property type="match status" value="1"/>
</dbReference>
<reference evidence="10" key="2">
    <citation type="submission" date="2020-04" db="EMBL/GenBank/DDBJ databases">
        <authorList>
            <consortium name="NCBI Genome Project"/>
        </authorList>
    </citation>
    <scope>NUCLEOTIDE SEQUENCE</scope>
    <source>
        <strain evidence="10">CBS 304.34</strain>
    </source>
</reference>
<feature type="domain" description="DRBM" evidence="6">
    <location>
        <begin position="161"/>
        <end position="235"/>
    </location>
</feature>
<dbReference type="OrthoDB" id="2392202at2759"/>
<dbReference type="EMBL" id="MU003729">
    <property type="protein sequence ID" value="KAF2801575.1"/>
    <property type="molecule type" value="Genomic_DNA"/>
</dbReference>
<dbReference type="AlphaFoldDB" id="A0A6A6Y030"/>
<evidence type="ECO:0000313" key="8">
    <source>
        <dbReference type="EMBL" id="KAF2801575.1"/>
    </source>
</evidence>
<dbReference type="Proteomes" id="UP000504636">
    <property type="component" value="Unplaced"/>
</dbReference>
<feature type="non-terminal residue" evidence="8">
    <location>
        <position position="245"/>
    </location>
</feature>
<dbReference type="InterPro" id="IPR014720">
    <property type="entry name" value="dsRBD_dom"/>
</dbReference>
<evidence type="ECO:0000259" key="7">
    <source>
        <dbReference type="PROSITE" id="PS50142"/>
    </source>
</evidence>